<comment type="caution">
    <text evidence="3">The sequence shown here is derived from an EMBL/GenBank/DDBJ whole genome shotgun (WGS) entry which is preliminary data.</text>
</comment>
<sequence>MEIQIKFKTMRRRVGHRAITALCAAALWLCVGIDAAAQYVKKETVDNITGNVAVVYADGMPEGAIWPLGTVLMKNGATIRHQVGKGNGGNIDVNSRVSARFIVAPADVQNSINWQNASGFDNGNNDINAEFTNTAAKTGCRGLTTGNRSWRLPTQRELQLIWLLKEGINKIYSANMMNNSLYWSATEEDAGNVWVVNFGNVLEVKPLPKSRLYRARCVSDY</sequence>
<dbReference type="Pfam" id="PF07603">
    <property type="entry name" value="Lcl_C"/>
    <property type="match status" value="1"/>
</dbReference>
<name>A0ABT1MG99_9BACT</name>
<proteinExistence type="predicted"/>
<protein>
    <submittedName>
        <fullName evidence="3">DUF1566 domain-containing protein</fullName>
    </submittedName>
</protein>
<organism evidence="3 4">
    <name type="scientific">Coprobacter tertius</name>
    <dbReference type="NCBI Taxonomy" id="2944915"/>
    <lineage>
        <taxon>Bacteria</taxon>
        <taxon>Pseudomonadati</taxon>
        <taxon>Bacteroidota</taxon>
        <taxon>Bacteroidia</taxon>
        <taxon>Bacteroidales</taxon>
        <taxon>Barnesiellaceae</taxon>
        <taxon>Coprobacter</taxon>
    </lineage>
</organism>
<feature type="chain" id="PRO_5046860844" evidence="1">
    <location>
        <begin position="37"/>
        <end position="221"/>
    </location>
</feature>
<evidence type="ECO:0000259" key="2">
    <source>
        <dbReference type="Pfam" id="PF07603"/>
    </source>
</evidence>
<evidence type="ECO:0000256" key="1">
    <source>
        <dbReference type="SAM" id="SignalP"/>
    </source>
</evidence>
<keyword evidence="4" id="KW-1185">Reference proteome</keyword>
<dbReference type="Proteomes" id="UP001205603">
    <property type="component" value="Unassembled WGS sequence"/>
</dbReference>
<dbReference type="InterPro" id="IPR011460">
    <property type="entry name" value="Lcl_C"/>
</dbReference>
<gene>
    <name evidence="3" type="ORF">NMU02_04695</name>
</gene>
<feature type="domain" description="Lcl C-terminal" evidence="2">
    <location>
        <begin position="107"/>
        <end position="218"/>
    </location>
</feature>
<dbReference type="EMBL" id="JANDHW010000003">
    <property type="protein sequence ID" value="MCP9611386.1"/>
    <property type="molecule type" value="Genomic_DNA"/>
</dbReference>
<feature type="signal peptide" evidence="1">
    <location>
        <begin position="1"/>
        <end position="36"/>
    </location>
</feature>
<evidence type="ECO:0000313" key="3">
    <source>
        <dbReference type="EMBL" id="MCP9611386.1"/>
    </source>
</evidence>
<accession>A0ABT1MG99</accession>
<dbReference type="RefSeq" id="WP_255026125.1">
    <property type="nucleotide sequence ID" value="NZ_JANDHW010000003.1"/>
</dbReference>
<evidence type="ECO:0000313" key="4">
    <source>
        <dbReference type="Proteomes" id="UP001205603"/>
    </source>
</evidence>
<reference evidence="3 4" key="1">
    <citation type="submission" date="2022-07" db="EMBL/GenBank/DDBJ databases">
        <title>Fecal culturing of patients with breast cancer.</title>
        <authorList>
            <person name="Teng N.M.Y."/>
            <person name="Kiu R."/>
            <person name="Evans R."/>
            <person name="Baker D.J."/>
            <person name="Zenner C."/>
            <person name="Robinson S.D."/>
            <person name="Hall L.J."/>
        </authorList>
    </citation>
    <scope>NUCLEOTIDE SEQUENCE [LARGE SCALE GENOMIC DNA]</scope>
    <source>
        <strain evidence="3 4">LH1063</strain>
    </source>
</reference>
<keyword evidence="1" id="KW-0732">Signal</keyword>